<feature type="chain" id="PRO_5044820960" description="GH18 domain-containing protein" evidence="6">
    <location>
        <begin position="21"/>
        <end position="1240"/>
    </location>
</feature>
<proteinExistence type="predicted"/>
<dbReference type="PROSITE" id="PS51910">
    <property type="entry name" value="GH18_2"/>
    <property type="match status" value="1"/>
</dbReference>
<dbReference type="InterPro" id="IPR029070">
    <property type="entry name" value="Chitinase_insertion_sf"/>
</dbReference>
<dbReference type="Gene3D" id="3.20.20.80">
    <property type="entry name" value="Glycosidases"/>
    <property type="match status" value="1"/>
</dbReference>
<keyword evidence="9" id="KW-1185">Reference proteome</keyword>
<keyword evidence="5" id="KW-0812">Transmembrane</keyword>
<evidence type="ECO:0000256" key="2">
    <source>
        <dbReference type="ARBA" id="ARBA00023295"/>
    </source>
</evidence>
<dbReference type="Pfam" id="PF03067">
    <property type="entry name" value="LPMO_10"/>
    <property type="match status" value="1"/>
</dbReference>
<dbReference type="Pfam" id="PF00704">
    <property type="entry name" value="Glyco_hydro_18"/>
    <property type="match status" value="1"/>
</dbReference>
<keyword evidence="5" id="KW-0472">Membrane</keyword>
<evidence type="ECO:0000256" key="3">
    <source>
        <dbReference type="RuleBase" id="RU000489"/>
    </source>
</evidence>
<evidence type="ECO:0000259" key="7">
    <source>
        <dbReference type="PROSITE" id="PS51910"/>
    </source>
</evidence>
<dbReference type="GO" id="GO:0016798">
    <property type="term" value="F:hydrolase activity, acting on glycosyl bonds"/>
    <property type="evidence" value="ECO:0007669"/>
    <property type="project" value="UniProtKB-KW"/>
</dbReference>
<dbReference type="InterPro" id="IPR050314">
    <property type="entry name" value="Glycosyl_Hydrlase_18"/>
</dbReference>
<evidence type="ECO:0000256" key="5">
    <source>
        <dbReference type="SAM" id="Phobius"/>
    </source>
</evidence>
<accession>A0ABD3PHE7</accession>
<feature type="signal peptide" evidence="6">
    <location>
        <begin position="1"/>
        <end position="20"/>
    </location>
</feature>
<sequence>MTRAMVIGVGLLSALESANGHGYLTGPRSRNLLAFEETVWWPQTENDPQPETCPHCLNRGGTLAECGIAQEMRNYDTPKNALGGPMPTNIQATFTQGQDVIVNVTLTAHHKGHFEFAACVISSGELPTKECFGQNKLTFVEDLIYGANYDPNYPHRAYIAPVDFVVDGQYVPNYGTTEGLMDFSFKMRLPSNVYGDLVLLQWYYLTANSCIHDGYAEYNWPEGWRDDSMSASLCGDISPDGDWGPEQFWNCAETRILANSDESFRSSNPTSHPTISVQTASVAIPVGLPSSSTNSSITSASQVSRTDHEKTIVGYYASWQWYDRNKLAAPENMDFTKLQRVNYAFFQTDTSGNLWGTDSWGDPNVLFGPYNWNPAQGSEQYCSWDSPTDRPCNYHNYEQGLIYLVHAAGAEIYPSIGGWTLSDPFPAMAADSTARANFAQNCVDLIKAYDFDGIDIDWEYPGFEEHSGTPDDKANFPLLLDDVRSKLDELGEQTGRYYGLTAAIPCGPSHIANMDIAHVASTLSELNLMTYDFHGAFSETTGTNAPLYYQGWGEKGFSVHDCVENWLAGGGTRDKINIGLPFYGRSFAGATGLNEPHDGADQTVWGIDDGTPQYYNIMAQLPSMTHIWDKTSWTDWAYFESGGSVSYDSEDAICAKTQYAIDNDLNGFIIWELSGDVMARFVETFFAMWFFNVADLSTPLLDVVNKKLADSSYSCGEPGYYPEEEDTSVTATFPSSSVTNAAQPPNDVASGRPDASTPITYPFPTPISAPQPTSDDMAGTPDFISDDVGSQETSPFATVAGSNQSIVNIPSEANPLGGVQPASPPATLPYTANFPMSSAILLRCRDGDSSSTSESNPVPLLFTYELHRHPSSSSTEAMVDVKTSILNDIAVYSGCERDSSSSAKQRLLSFLRSSLTKAAHDYIVAILSHPFDKRNANSPCSVAANIDSPSVCDSMIGSITLFFDKDTPASVVNDVQNDIIYVIRTGMGSGRYESSKVLKVIFIDDLSVSSLESDVNTNAVVWAPQSDETSTSTIVAIILGVLLIVVIGVAQLLFFNRAKRSVGDTARQPENSVASSVSQVEEVWKKALYTYDHENVIDPMGGFVVTIGSNSSDICSDAPSEVELSQEAGHHVHAAALDKATPCSDPPDSHHEEATDTIAHNEHECNYMESRECDESALTEDNAIESPRELTNLTSMNISELKKELEIYGVDFSNLIEKQEFVDAIEAERRRKSTTEPGKF</sequence>
<evidence type="ECO:0000256" key="6">
    <source>
        <dbReference type="SAM" id="SignalP"/>
    </source>
</evidence>
<dbReference type="InterPro" id="IPR011583">
    <property type="entry name" value="Chitinase_II/V-like_cat"/>
</dbReference>
<dbReference type="EMBL" id="JABMIG020000189">
    <property type="protein sequence ID" value="KAL3786691.1"/>
    <property type="molecule type" value="Genomic_DNA"/>
</dbReference>
<reference evidence="8 9" key="1">
    <citation type="journal article" date="2020" name="G3 (Bethesda)">
        <title>Improved Reference Genome for Cyclotella cryptica CCMP332, a Model for Cell Wall Morphogenesis, Salinity Adaptation, and Lipid Production in Diatoms (Bacillariophyta).</title>
        <authorList>
            <person name="Roberts W.R."/>
            <person name="Downey K.M."/>
            <person name="Ruck E.C."/>
            <person name="Traller J.C."/>
            <person name="Alverson A.J."/>
        </authorList>
    </citation>
    <scope>NUCLEOTIDE SEQUENCE [LARGE SCALE GENOMIC DNA]</scope>
    <source>
        <strain evidence="8 9">CCMP332</strain>
    </source>
</reference>
<dbReference type="InterPro" id="IPR004302">
    <property type="entry name" value="Cellulose/chitin-bd_N"/>
</dbReference>
<dbReference type="SMART" id="SM00636">
    <property type="entry name" value="Glyco_18"/>
    <property type="match status" value="1"/>
</dbReference>
<protein>
    <recommendedName>
        <fullName evidence="7">GH18 domain-containing protein</fullName>
    </recommendedName>
</protein>
<keyword evidence="1 3" id="KW-0378">Hydrolase</keyword>
<keyword evidence="6" id="KW-0732">Signal</keyword>
<dbReference type="AlphaFoldDB" id="A0ABD3PHE7"/>
<evidence type="ECO:0000256" key="4">
    <source>
        <dbReference type="SAM" id="MobiDB-lite"/>
    </source>
</evidence>
<feature type="region of interest" description="Disordered" evidence="4">
    <location>
        <begin position="735"/>
        <end position="784"/>
    </location>
</feature>
<dbReference type="InterPro" id="IPR001223">
    <property type="entry name" value="Glyco_hydro18_cat"/>
</dbReference>
<keyword evidence="2 3" id="KW-0326">Glycosidase</keyword>
<dbReference type="PANTHER" id="PTHR11177">
    <property type="entry name" value="CHITINASE"/>
    <property type="match status" value="1"/>
</dbReference>
<organism evidence="8 9">
    <name type="scientific">Cyclotella cryptica</name>
    <dbReference type="NCBI Taxonomy" id="29204"/>
    <lineage>
        <taxon>Eukaryota</taxon>
        <taxon>Sar</taxon>
        <taxon>Stramenopiles</taxon>
        <taxon>Ochrophyta</taxon>
        <taxon>Bacillariophyta</taxon>
        <taxon>Coscinodiscophyceae</taxon>
        <taxon>Thalassiosirophycidae</taxon>
        <taxon>Stephanodiscales</taxon>
        <taxon>Stephanodiscaceae</taxon>
        <taxon>Cyclotella</taxon>
    </lineage>
</organism>
<dbReference type="CDD" id="cd06548">
    <property type="entry name" value="GH18_chitinase"/>
    <property type="match status" value="1"/>
</dbReference>
<dbReference type="SUPFAM" id="SSF51445">
    <property type="entry name" value="(Trans)glycosidases"/>
    <property type="match status" value="1"/>
</dbReference>
<comment type="caution">
    <text evidence="8">The sequence shown here is derived from an EMBL/GenBank/DDBJ whole genome shotgun (WGS) entry which is preliminary data.</text>
</comment>
<evidence type="ECO:0000313" key="9">
    <source>
        <dbReference type="Proteomes" id="UP001516023"/>
    </source>
</evidence>
<dbReference type="PROSITE" id="PS01095">
    <property type="entry name" value="GH18_1"/>
    <property type="match status" value="1"/>
</dbReference>
<dbReference type="Proteomes" id="UP001516023">
    <property type="component" value="Unassembled WGS sequence"/>
</dbReference>
<gene>
    <name evidence="8" type="ORF">HJC23_002780</name>
</gene>
<name>A0ABD3PHE7_9STRA</name>
<keyword evidence="5" id="KW-1133">Transmembrane helix</keyword>
<feature type="domain" description="GH18" evidence="7">
    <location>
        <begin position="310"/>
        <end position="711"/>
    </location>
</feature>
<evidence type="ECO:0000313" key="8">
    <source>
        <dbReference type="EMBL" id="KAL3786691.1"/>
    </source>
</evidence>
<dbReference type="Gene3D" id="3.10.50.10">
    <property type="match status" value="1"/>
</dbReference>
<dbReference type="InterPro" id="IPR017853">
    <property type="entry name" value="GH"/>
</dbReference>
<evidence type="ECO:0000256" key="1">
    <source>
        <dbReference type="ARBA" id="ARBA00022801"/>
    </source>
</evidence>
<dbReference type="InterPro" id="IPR001579">
    <property type="entry name" value="Glyco_hydro_18_chit_AS"/>
</dbReference>
<dbReference type="PANTHER" id="PTHR11177:SF317">
    <property type="entry name" value="CHITINASE 12-RELATED"/>
    <property type="match status" value="1"/>
</dbReference>
<feature type="transmembrane region" description="Helical" evidence="5">
    <location>
        <begin position="1034"/>
        <end position="1055"/>
    </location>
</feature>